<dbReference type="Proteomes" id="UP000656723">
    <property type="component" value="Unassembled WGS sequence"/>
</dbReference>
<evidence type="ECO:0000256" key="1">
    <source>
        <dbReference type="SAM" id="Phobius"/>
    </source>
</evidence>
<dbReference type="OrthoDB" id="6571274at2"/>
<gene>
    <name evidence="2" type="ORF">FOT72_25295</name>
</gene>
<comment type="caution">
    <text evidence="2">The sequence shown here is derived from an EMBL/GenBank/DDBJ whole genome shotgun (WGS) entry which is preliminary data.</text>
</comment>
<dbReference type="NCBIfam" id="NF041484">
    <property type="entry name" value="membrane_YmiC"/>
    <property type="match status" value="1"/>
</dbReference>
<sequence length="31" mass="3773">MITANMKYWSWMGAFSVSLLFWAELLWIMMN</sequence>
<evidence type="ECO:0000313" key="2">
    <source>
        <dbReference type="EMBL" id="MBE0131300.1"/>
    </source>
</evidence>
<proteinExistence type="predicted"/>
<accession>A0A8I0MQB5</accession>
<keyword evidence="1" id="KW-0812">Transmembrane</keyword>
<keyword evidence="1" id="KW-0472">Membrane</keyword>
<dbReference type="AlphaFoldDB" id="A0A8I0MQB5"/>
<dbReference type="Pfam" id="PF23694">
    <property type="entry name" value="YmiC"/>
    <property type="match status" value="1"/>
</dbReference>
<reference evidence="2" key="1">
    <citation type="submission" date="2019-07" db="EMBL/GenBank/DDBJ databases">
        <title>KPC-2 carbapenem resistent Enterobacterales isolates from Germany.</title>
        <authorList>
            <person name="Yao Y."/>
            <person name="Falgenhauer L."/>
            <person name="Imirzalioglu C."/>
            <person name="Chakraborty T."/>
        </authorList>
    </citation>
    <scope>NUCLEOTIDE SEQUENCE</scope>
    <source>
        <strain evidence="2">CA13304</strain>
    </source>
</reference>
<dbReference type="InterPro" id="IPR048209">
    <property type="entry name" value="YmiC-like"/>
</dbReference>
<name>A0A8I0MQB5_CITAM</name>
<keyword evidence="1" id="KW-1133">Transmembrane helix</keyword>
<dbReference type="RefSeq" id="WP_146109685.1">
    <property type="nucleotide sequence ID" value="NZ_CP014015.2"/>
</dbReference>
<organism evidence="2 3">
    <name type="scientific">Citrobacter amalonaticus</name>
    <dbReference type="NCBI Taxonomy" id="35703"/>
    <lineage>
        <taxon>Bacteria</taxon>
        <taxon>Pseudomonadati</taxon>
        <taxon>Pseudomonadota</taxon>
        <taxon>Gammaproteobacteria</taxon>
        <taxon>Enterobacterales</taxon>
        <taxon>Enterobacteriaceae</taxon>
        <taxon>Citrobacter</taxon>
    </lineage>
</organism>
<protein>
    <submittedName>
        <fullName evidence="2">Uncharacterized protein</fullName>
    </submittedName>
</protein>
<evidence type="ECO:0000313" key="3">
    <source>
        <dbReference type="Proteomes" id="UP000656723"/>
    </source>
</evidence>
<feature type="transmembrane region" description="Helical" evidence="1">
    <location>
        <begin position="12"/>
        <end position="30"/>
    </location>
</feature>
<dbReference type="EMBL" id="VKME01000034">
    <property type="protein sequence ID" value="MBE0131300.1"/>
    <property type="molecule type" value="Genomic_DNA"/>
</dbReference>